<evidence type="ECO:0000313" key="4">
    <source>
        <dbReference type="EMBL" id="AHF25045.1"/>
    </source>
</evidence>
<accession>W0FPV5</accession>
<dbReference type="NCBIfam" id="NF045579">
    <property type="entry name" value="rhamnoside_JR"/>
    <property type="match status" value="1"/>
</dbReference>
<dbReference type="EMBL" id="KC246816">
    <property type="protein sequence ID" value="AHF25045.1"/>
    <property type="molecule type" value="Genomic_DNA"/>
</dbReference>
<keyword evidence="2 4" id="KW-0378">Hydrolase</keyword>
<protein>
    <submittedName>
        <fullName evidence="4">Glycoside hydrolase family 2</fullName>
    </submittedName>
</protein>
<dbReference type="Pfam" id="PF17132">
    <property type="entry name" value="Glyco_hydro_106"/>
    <property type="match status" value="1"/>
</dbReference>
<dbReference type="GO" id="GO:0016787">
    <property type="term" value="F:hydrolase activity"/>
    <property type="evidence" value="ECO:0007669"/>
    <property type="project" value="UniProtKB-KW"/>
</dbReference>
<evidence type="ECO:0000256" key="1">
    <source>
        <dbReference type="ARBA" id="ARBA00022729"/>
    </source>
</evidence>
<feature type="chain" id="PRO_5004788833" evidence="3">
    <location>
        <begin position="21"/>
        <end position="1090"/>
    </location>
</feature>
<feature type="signal peptide" evidence="3">
    <location>
        <begin position="1"/>
        <end position="20"/>
    </location>
</feature>
<evidence type="ECO:0000256" key="2">
    <source>
        <dbReference type="ARBA" id="ARBA00022801"/>
    </source>
</evidence>
<dbReference type="PANTHER" id="PTHR43817">
    <property type="entry name" value="GLYCOSYL HYDROLASE"/>
    <property type="match status" value="1"/>
</dbReference>
<evidence type="ECO:0000256" key="3">
    <source>
        <dbReference type="SAM" id="SignalP"/>
    </source>
</evidence>
<dbReference type="PANTHER" id="PTHR43817:SF1">
    <property type="entry name" value="HYDROLASE, FAMILY 43, PUTATIVE (AFU_ORTHOLOGUE AFUA_3G01660)-RELATED"/>
    <property type="match status" value="1"/>
</dbReference>
<dbReference type="AlphaFoldDB" id="W0FPV5"/>
<sequence>MLRKYFTALFAVLLGLNLTAQNIPENFMNPPQNARIRVWWHWMDSNITKEGIKADLDWMKRTGIAGVQQFDAGGDMMGGSEPIVERLPYMQAAWKDAFRYAIGYADSLGLEVAIASAPGWSSTGGPWVKPENAMKKLTWRTLEVTGSRRNRKAQVLTLPEPFKTVGKFQNANASSGLTGSPSGIEPWYSDVAVVAVRVPEDDRSMAELGAEVSSSGGIFTVDMLTDGDLANGSEIPAVENGTGWIQYSFPERRIIRAVTLVGGDVRGQWNSEAPSYRNVLQSSEDGIGWTDICRIPSGSVAQQTIDIPVTTARYFRLLVANPVGDQTYAALGYGQPAPKATPIHEFVLHGVTRVNHAEEKAGFAAPHDLMDFPTPYCPDPVIETVDLTDKLGPDGTLTWAVPEGKWRIYRFGASLTGKQNHPAPPEATGLEVDKLDKEAWLDYFRQYMDMYKEAAGGRVGQHGIQYILTDSYEAEQMTWTPSLPEEFLRRRGYDLMLWLPALTGEVISSSEETERFLFDWRETLGELFAENYDRINDIAREYGMKGRYTESHENGRVYVGDGMDLKMTAAVPMSAFWMPGTGGGSTLEMAQADIRESASVAHVYGQNIAAAESFTAAGLSNNAWSYYPGNLKNMADLAMYSGVTRFVIHESAHQPSDAHKPGLGLMIFGQWFNRHETWAEYARYWADYLARSCWMLQQGKYAADILWYYGEDTNIAGIYGHELPPIPQGYSFDFINPYGVRNVLSVKDGKLTTESGMQYRVLVLGEHCKTMSLPVLRALAQLVKAGAVICGQVPQEPAGLLDNRAEFDRLVDDIWHSGRTNVHTGSLSGVLNALGVGPDFRYLASADLKFVHRTDGDRQIYWIRNFSDDPVTAQIFLRDAEGPRTVWNPETGLPLQGVLDGDRLTLEANQALFVVADKNGQPTPDYKAPRSTGTVSLDDSWSVSFEGVAAPTPRVFDRLASLTDFMDKNVKYFSGTTIYRNTFTLGKNETADGLAIDLGRVGQMADVWINGEHVQFLWKAPYKTVWMGGLKSGVNTLEIRVINTWPNRLIGDAQPGAEKHTYTSMPFYRTDSPLHPAGLIGPVRLEKLMR</sequence>
<name>W0FPV5_9BACT</name>
<keyword evidence="1 3" id="KW-0732">Signal</keyword>
<dbReference type="InterPro" id="IPR008979">
    <property type="entry name" value="Galactose-bd-like_sf"/>
</dbReference>
<organism evidence="4">
    <name type="scientific">uncultured bacterium Contig1514</name>
    <dbReference type="NCBI Taxonomy" id="1393445"/>
    <lineage>
        <taxon>Bacteria</taxon>
        <taxon>environmental samples</taxon>
    </lineage>
</organism>
<reference evidence="4" key="1">
    <citation type="journal article" date="2013" name="PLoS ONE">
        <title>Metagenomic insights into the carbohydrate-active enzymes carried by the microorganisms adhering to solid digesta in the rumen of cows.</title>
        <authorList>
            <person name="Wang L."/>
            <person name="Hatem A."/>
            <person name="Catalyurek U.V."/>
            <person name="Morrison M."/>
            <person name="Yu Z."/>
        </authorList>
    </citation>
    <scope>NUCLEOTIDE SEQUENCE</scope>
</reference>
<proteinExistence type="predicted"/>
<dbReference type="SUPFAM" id="SSF49785">
    <property type="entry name" value="Galactose-binding domain-like"/>
    <property type="match status" value="2"/>
</dbReference>
<dbReference type="Gene3D" id="2.60.120.260">
    <property type="entry name" value="Galactose-binding domain-like"/>
    <property type="match status" value="2"/>
</dbReference>